<dbReference type="GO" id="GO:0016853">
    <property type="term" value="F:isomerase activity"/>
    <property type="evidence" value="ECO:0007669"/>
    <property type="project" value="UniProtKB-KW"/>
</dbReference>
<accession>A0A6A6TG15</accession>
<dbReference type="OrthoDB" id="10267539at2759"/>
<name>A0A6A6TG15_9PLEO</name>
<keyword evidence="3" id="KW-0175">Coiled coil</keyword>
<evidence type="ECO:0000256" key="3">
    <source>
        <dbReference type="SAM" id="Coils"/>
    </source>
</evidence>
<keyword evidence="6" id="KW-1185">Reference proteome</keyword>
<dbReference type="Pfam" id="PF04303">
    <property type="entry name" value="PrpF"/>
    <property type="match status" value="1"/>
</dbReference>
<dbReference type="Gene3D" id="3.10.310.10">
    <property type="entry name" value="Diaminopimelate Epimerase, Chain A, domain 1"/>
    <property type="match status" value="2"/>
</dbReference>
<organism evidence="5 6">
    <name type="scientific">Lophiostoma macrostomum CBS 122681</name>
    <dbReference type="NCBI Taxonomy" id="1314788"/>
    <lineage>
        <taxon>Eukaryota</taxon>
        <taxon>Fungi</taxon>
        <taxon>Dikarya</taxon>
        <taxon>Ascomycota</taxon>
        <taxon>Pezizomycotina</taxon>
        <taxon>Dothideomycetes</taxon>
        <taxon>Pleosporomycetidae</taxon>
        <taxon>Pleosporales</taxon>
        <taxon>Lophiostomataceae</taxon>
        <taxon>Lophiostoma</taxon>
    </lineage>
</organism>
<dbReference type="AlphaFoldDB" id="A0A6A6TG15"/>
<evidence type="ECO:0000256" key="1">
    <source>
        <dbReference type="ARBA" id="ARBA00007673"/>
    </source>
</evidence>
<sequence length="742" mass="84045">MRTRSARVSFPDVRLRWRPRRRPAPSLWPQSAPKPPQRTFPVPATCYRRGATRALLIQPRDLPADRSKWPALFRQLRDALPDRDSQICLVERTEVSKRTPSRGQLQEDQMFAIDYTCIGRRGAQNGTKVGTGSAAMIAAIGPYAYNARLLKPWVYRKGDGRVALTLWNTNTGLYVDSSFDVVGGQAAMRVYHNLDPELPRVHRVTLHRDCRHLSGPARALSTGSPVNTVFHQTTGYAVTCVDHPRPVVFVRADAVHVDGTILPHVLEKQPVLVRKLESLRRAAAVTMGLAHNRGAVARFVPSLGIVSMSSAHPVLLGEKIKTSQVDIVARFFADARLKPTISPEESDAMALAAEVPGTVVEQLLPMDRITEGKITVGHQSGITTIDTTALVKRVPRRKSVTVTHAVIPEWEGSLQDDQTSKTSTLSSSLPAHKRHSLGMAFVEECRGKSSSYLYPDDPSKHMSRTERKIRRHVRKRQDKLDKLARLLPVRRPLSGKKTFSFMVTPPWGKFRRLRNKRRALRAKAIEEQISETAQEEPLPVTEHRRLKPKWTKIKDASELPKNKWPSRIIPSSYIRQDVRAAQPTRQPGKTLTTPDREETRRLLHLNKREEEIHMGRLEDWLRKHRSATTQIKETNAKIDKVQSRLERNGHSQGSGPGISPKMLHTFFLNQRLKELEEKYKTQRHKREKAEAMCDKLKQKVSETRGAREALETQAFGAPRFERFAQSGLASRPWYVESAPLVE</sequence>
<dbReference type="EMBL" id="MU004315">
    <property type="protein sequence ID" value="KAF2658376.1"/>
    <property type="molecule type" value="Genomic_DNA"/>
</dbReference>
<feature type="coiled-coil region" evidence="3">
    <location>
        <begin position="672"/>
        <end position="713"/>
    </location>
</feature>
<protein>
    <submittedName>
        <fullName evidence="5">Uncharacterized protein</fullName>
    </submittedName>
</protein>
<feature type="region of interest" description="Disordered" evidence="4">
    <location>
        <begin position="452"/>
        <end position="475"/>
    </location>
</feature>
<reference evidence="5" key="1">
    <citation type="journal article" date="2020" name="Stud. Mycol.">
        <title>101 Dothideomycetes genomes: a test case for predicting lifestyles and emergence of pathogens.</title>
        <authorList>
            <person name="Haridas S."/>
            <person name="Albert R."/>
            <person name="Binder M."/>
            <person name="Bloem J."/>
            <person name="Labutti K."/>
            <person name="Salamov A."/>
            <person name="Andreopoulos B."/>
            <person name="Baker S."/>
            <person name="Barry K."/>
            <person name="Bills G."/>
            <person name="Bluhm B."/>
            <person name="Cannon C."/>
            <person name="Castanera R."/>
            <person name="Culley D."/>
            <person name="Daum C."/>
            <person name="Ezra D."/>
            <person name="Gonzalez J."/>
            <person name="Henrissat B."/>
            <person name="Kuo A."/>
            <person name="Liang C."/>
            <person name="Lipzen A."/>
            <person name="Lutzoni F."/>
            <person name="Magnuson J."/>
            <person name="Mondo S."/>
            <person name="Nolan M."/>
            <person name="Ohm R."/>
            <person name="Pangilinan J."/>
            <person name="Park H.-J."/>
            <person name="Ramirez L."/>
            <person name="Alfaro M."/>
            <person name="Sun H."/>
            <person name="Tritt A."/>
            <person name="Yoshinaga Y."/>
            <person name="Zwiers L.-H."/>
            <person name="Turgeon B."/>
            <person name="Goodwin S."/>
            <person name="Spatafora J."/>
            <person name="Crous P."/>
            <person name="Grigoriev I."/>
        </authorList>
    </citation>
    <scope>NUCLEOTIDE SEQUENCE</scope>
    <source>
        <strain evidence="5">CBS 122681</strain>
    </source>
</reference>
<feature type="coiled-coil region" evidence="3">
    <location>
        <begin position="617"/>
        <end position="644"/>
    </location>
</feature>
<evidence type="ECO:0000256" key="2">
    <source>
        <dbReference type="ARBA" id="ARBA00023235"/>
    </source>
</evidence>
<comment type="similarity">
    <text evidence="1">Belongs to the PrpF family.</text>
</comment>
<evidence type="ECO:0000256" key="4">
    <source>
        <dbReference type="SAM" id="MobiDB-lite"/>
    </source>
</evidence>
<dbReference type="Proteomes" id="UP000799324">
    <property type="component" value="Unassembled WGS sequence"/>
</dbReference>
<proteinExistence type="inferred from homology"/>
<dbReference type="PANTHER" id="PTHR43709:SF2">
    <property type="entry name" value="DUF453 DOMAIN PROTEIN (AFU_ORTHOLOGUE AFUA_6G00360)"/>
    <property type="match status" value="1"/>
</dbReference>
<dbReference type="InterPro" id="IPR007400">
    <property type="entry name" value="PrpF-like"/>
</dbReference>
<evidence type="ECO:0000313" key="6">
    <source>
        <dbReference type="Proteomes" id="UP000799324"/>
    </source>
</evidence>
<keyword evidence="2" id="KW-0413">Isomerase</keyword>
<dbReference type="PANTHER" id="PTHR43709">
    <property type="entry name" value="ACONITATE ISOMERASE-RELATED"/>
    <property type="match status" value="1"/>
</dbReference>
<feature type="compositionally biased region" description="Basic and acidic residues" evidence="4">
    <location>
        <begin position="457"/>
        <end position="466"/>
    </location>
</feature>
<gene>
    <name evidence="5" type="ORF">K491DRAFT_624724</name>
</gene>
<feature type="region of interest" description="Disordered" evidence="4">
    <location>
        <begin position="23"/>
        <end position="43"/>
    </location>
</feature>
<dbReference type="SUPFAM" id="SSF54506">
    <property type="entry name" value="Diaminopimelate epimerase-like"/>
    <property type="match status" value="2"/>
</dbReference>
<evidence type="ECO:0000313" key="5">
    <source>
        <dbReference type="EMBL" id="KAF2658376.1"/>
    </source>
</evidence>